<evidence type="ECO:0000313" key="1">
    <source>
        <dbReference type="EMBL" id="MFC3088471.1"/>
    </source>
</evidence>
<proteinExistence type="predicted"/>
<dbReference type="EMBL" id="JBHRSM010000053">
    <property type="protein sequence ID" value="MFC3088471.1"/>
    <property type="molecule type" value="Genomic_DNA"/>
</dbReference>
<reference evidence="2" key="1">
    <citation type="journal article" date="2019" name="Int. J. Syst. Evol. Microbiol.">
        <title>The Global Catalogue of Microorganisms (GCM) 10K type strain sequencing project: providing services to taxonomists for standard genome sequencing and annotation.</title>
        <authorList>
            <consortium name="The Broad Institute Genomics Platform"/>
            <consortium name="The Broad Institute Genome Sequencing Center for Infectious Disease"/>
            <person name="Wu L."/>
            <person name="Ma J."/>
        </authorList>
    </citation>
    <scope>NUCLEOTIDE SEQUENCE [LARGE SCALE GENOMIC DNA]</scope>
    <source>
        <strain evidence="2">KCTC 62102</strain>
    </source>
</reference>
<accession>A0ABV7DZX7</accession>
<dbReference type="GO" id="GO:0016757">
    <property type="term" value="F:glycosyltransferase activity"/>
    <property type="evidence" value="ECO:0007669"/>
    <property type="project" value="UniProtKB-KW"/>
</dbReference>
<keyword evidence="2" id="KW-1185">Reference proteome</keyword>
<sequence length="291" mass="32280">MRHVISLSTIPPRFHQLGPALASLLRQTSRPEAVELYIPRSYRRFPDWVGGLPEVPEGVRIVRVEEDLGPATKVLPAARAWRGQGVELLYADDDHHYAPGWAARFLAVRRQHPEAAVCAAATTLERMGRPWSAPRSEPVAVIAPGFPEQFGFHLRRLGRVIGGRLLLSRTAQPRLLAQFRKLDRSGHADIAEGYAGVALRPEFLDDAAFDIPPVVWSVDDVWLSGHLARRGIPIWADRRLNLARAVLPLSRVAPLYSAVIEGADRMAANRACIDHMRRAYGIWGGVADQST</sequence>
<organism evidence="1 2">
    <name type="scientific">Tabrizicola soli</name>
    <dbReference type="NCBI Taxonomy" id="2185115"/>
    <lineage>
        <taxon>Bacteria</taxon>
        <taxon>Pseudomonadati</taxon>
        <taxon>Pseudomonadota</taxon>
        <taxon>Alphaproteobacteria</taxon>
        <taxon>Rhodobacterales</taxon>
        <taxon>Paracoccaceae</taxon>
        <taxon>Tabrizicola</taxon>
    </lineage>
</organism>
<keyword evidence="1" id="KW-0328">Glycosyltransferase</keyword>
<dbReference type="CDD" id="cd00761">
    <property type="entry name" value="Glyco_tranf_GTA_type"/>
    <property type="match status" value="1"/>
</dbReference>
<dbReference type="EC" id="2.4.-.-" evidence="1"/>
<protein>
    <submittedName>
        <fullName evidence="1">Glycosyltransferase family A protein</fullName>
        <ecNumber evidence="1">2.4.-.-</ecNumber>
    </submittedName>
</protein>
<dbReference type="InterPro" id="IPR029044">
    <property type="entry name" value="Nucleotide-diphossugar_trans"/>
</dbReference>
<dbReference type="Proteomes" id="UP001595445">
    <property type="component" value="Unassembled WGS sequence"/>
</dbReference>
<comment type="caution">
    <text evidence="1">The sequence shown here is derived from an EMBL/GenBank/DDBJ whole genome shotgun (WGS) entry which is preliminary data.</text>
</comment>
<dbReference type="RefSeq" id="WP_197644788.1">
    <property type="nucleotide sequence ID" value="NZ_JAEACP010000012.1"/>
</dbReference>
<evidence type="ECO:0000313" key="2">
    <source>
        <dbReference type="Proteomes" id="UP001595445"/>
    </source>
</evidence>
<dbReference type="SUPFAM" id="SSF53448">
    <property type="entry name" value="Nucleotide-diphospho-sugar transferases"/>
    <property type="match status" value="1"/>
</dbReference>
<gene>
    <name evidence="1" type="ORF">ACFOD6_20725</name>
</gene>
<keyword evidence="1" id="KW-0808">Transferase</keyword>
<name>A0ABV7DZX7_9RHOB</name>